<evidence type="ECO:0000256" key="1">
    <source>
        <dbReference type="SAM" id="Phobius"/>
    </source>
</evidence>
<dbReference type="PROSITE" id="PS50041">
    <property type="entry name" value="C_TYPE_LECTIN_2"/>
    <property type="match status" value="1"/>
</dbReference>
<sequence length="195" mass="22639">MLLRETQTTTQHQRTKESSKKLQITESTVLTVLILLTAPTAKTDLTSKSCKLACTQLFFLLLFFFLVLCLFCVCHGLAPGQITSRYLFIEKSMTWVKGREFCQSHFVDLAVLNTELEYFALLNATHTNKASFWLGLHRHANGWKWTDGDELSYRRWYNYNYEGQCASLEAIIFSLPQQHLTTIRKLFTKYLTFSN</sequence>
<evidence type="ECO:0000313" key="4">
    <source>
        <dbReference type="Proteomes" id="UP000265020"/>
    </source>
</evidence>
<accession>A0A3Q2CX76</accession>
<dbReference type="InterPro" id="IPR016187">
    <property type="entry name" value="CTDL_fold"/>
</dbReference>
<dbReference type="PANTHER" id="PTHR45784">
    <property type="entry name" value="C-TYPE LECTIN DOMAIN FAMILY 20 MEMBER A-RELATED"/>
    <property type="match status" value="1"/>
</dbReference>
<dbReference type="SMART" id="SM00034">
    <property type="entry name" value="CLECT"/>
    <property type="match status" value="1"/>
</dbReference>
<keyword evidence="1" id="KW-0472">Membrane</keyword>
<dbReference type="Ensembl" id="ENSCVAT00000017183.1">
    <property type="protein sequence ID" value="ENSCVAP00000010477.1"/>
    <property type="gene ID" value="ENSCVAG00000012621.1"/>
</dbReference>
<dbReference type="InterPro" id="IPR001304">
    <property type="entry name" value="C-type_lectin-like"/>
</dbReference>
<dbReference type="AlphaFoldDB" id="A0A3Q2CX76"/>
<protein>
    <recommendedName>
        <fullName evidence="2">C-type lectin domain-containing protein</fullName>
    </recommendedName>
</protein>
<dbReference type="PANTHER" id="PTHR45784:SF5">
    <property type="entry name" value="C-TYPE LECTIN DOMAIN FAMILY 20 MEMBER A-RELATED"/>
    <property type="match status" value="1"/>
</dbReference>
<dbReference type="Gene3D" id="3.10.100.10">
    <property type="entry name" value="Mannose-Binding Protein A, subunit A"/>
    <property type="match status" value="1"/>
</dbReference>
<evidence type="ECO:0000259" key="2">
    <source>
        <dbReference type="PROSITE" id="PS50041"/>
    </source>
</evidence>
<organism evidence="3 4">
    <name type="scientific">Cyprinodon variegatus</name>
    <name type="common">Sheepshead minnow</name>
    <dbReference type="NCBI Taxonomy" id="28743"/>
    <lineage>
        <taxon>Eukaryota</taxon>
        <taxon>Metazoa</taxon>
        <taxon>Chordata</taxon>
        <taxon>Craniata</taxon>
        <taxon>Vertebrata</taxon>
        <taxon>Euteleostomi</taxon>
        <taxon>Actinopterygii</taxon>
        <taxon>Neopterygii</taxon>
        <taxon>Teleostei</taxon>
        <taxon>Neoteleostei</taxon>
        <taxon>Acanthomorphata</taxon>
        <taxon>Ovalentaria</taxon>
        <taxon>Atherinomorphae</taxon>
        <taxon>Cyprinodontiformes</taxon>
        <taxon>Cyprinodontidae</taxon>
        <taxon>Cyprinodon</taxon>
    </lineage>
</organism>
<dbReference type="Proteomes" id="UP000265020">
    <property type="component" value="Unassembled WGS sequence"/>
</dbReference>
<name>A0A3Q2CX76_CYPVA</name>
<dbReference type="Pfam" id="PF00059">
    <property type="entry name" value="Lectin_C"/>
    <property type="match status" value="1"/>
</dbReference>
<reference evidence="3" key="2">
    <citation type="submission" date="2025-09" db="UniProtKB">
        <authorList>
            <consortium name="Ensembl"/>
        </authorList>
    </citation>
    <scope>IDENTIFICATION</scope>
</reference>
<reference evidence="3" key="1">
    <citation type="submission" date="2025-08" db="UniProtKB">
        <authorList>
            <consortium name="Ensembl"/>
        </authorList>
    </citation>
    <scope>IDENTIFICATION</scope>
</reference>
<keyword evidence="4" id="KW-1185">Reference proteome</keyword>
<proteinExistence type="predicted"/>
<keyword evidence="1" id="KW-1133">Transmembrane helix</keyword>
<feature type="transmembrane region" description="Helical" evidence="1">
    <location>
        <begin position="58"/>
        <end position="78"/>
    </location>
</feature>
<dbReference type="InterPro" id="IPR016186">
    <property type="entry name" value="C-type_lectin-like/link_sf"/>
</dbReference>
<feature type="domain" description="C-type lectin" evidence="2">
    <location>
        <begin position="86"/>
        <end position="168"/>
    </location>
</feature>
<keyword evidence="1" id="KW-0812">Transmembrane</keyword>
<dbReference type="GeneTree" id="ENSGT00940000177186"/>
<evidence type="ECO:0000313" key="3">
    <source>
        <dbReference type="Ensembl" id="ENSCVAP00000010477.1"/>
    </source>
</evidence>
<dbReference type="SUPFAM" id="SSF56436">
    <property type="entry name" value="C-type lectin-like"/>
    <property type="match status" value="1"/>
</dbReference>